<proteinExistence type="predicted"/>
<name>A0ABV5G9K3_9MICC</name>
<protein>
    <submittedName>
        <fullName evidence="2">Uncharacterized protein</fullName>
    </submittedName>
</protein>
<comment type="caution">
    <text evidence="2">The sequence shown here is derived from an EMBL/GenBank/DDBJ whole genome shotgun (WGS) entry which is preliminary data.</text>
</comment>
<organism evidence="2 3">
    <name type="scientific">Citricoccus parietis</name>
    <dbReference type="NCBI Taxonomy" id="592307"/>
    <lineage>
        <taxon>Bacteria</taxon>
        <taxon>Bacillati</taxon>
        <taxon>Actinomycetota</taxon>
        <taxon>Actinomycetes</taxon>
        <taxon>Micrococcales</taxon>
        <taxon>Micrococcaceae</taxon>
        <taxon>Citricoccus</taxon>
    </lineage>
</organism>
<evidence type="ECO:0000256" key="1">
    <source>
        <dbReference type="SAM" id="MobiDB-lite"/>
    </source>
</evidence>
<sequence>MFVYVYPRASTTQLVIKTGMPSSVDATHRPLRQGRGLNPAAARARRGRTTLLRVRGLGHQGRP</sequence>
<feature type="region of interest" description="Disordered" evidence="1">
    <location>
        <begin position="23"/>
        <end position="46"/>
    </location>
</feature>
<keyword evidence="3" id="KW-1185">Reference proteome</keyword>
<reference evidence="2 3" key="1">
    <citation type="submission" date="2024-09" db="EMBL/GenBank/DDBJ databases">
        <authorList>
            <person name="Sun Q."/>
            <person name="Mori K."/>
        </authorList>
    </citation>
    <scope>NUCLEOTIDE SEQUENCE [LARGE SCALE GENOMIC DNA]</scope>
    <source>
        <strain evidence="2 3">CCM 7609</strain>
    </source>
</reference>
<evidence type="ECO:0000313" key="2">
    <source>
        <dbReference type="EMBL" id="MFB9075617.1"/>
    </source>
</evidence>
<evidence type="ECO:0000313" key="3">
    <source>
        <dbReference type="Proteomes" id="UP001589575"/>
    </source>
</evidence>
<accession>A0ABV5G9K3</accession>
<dbReference type="Proteomes" id="UP001589575">
    <property type="component" value="Unassembled WGS sequence"/>
</dbReference>
<dbReference type="EMBL" id="JBHMFI010000023">
    <property type="protein sequence ID" value="MFB9075617.1"/>
    <property type="molecule type" value="Genomic_DNA"/>
</dbReference>
<gene>
    <name evidence="2" type="ORF">ACFFX0_32425</name>
</gene>